<proteinExistence type="predicted"/>
<name>A0A7W8ZY15_9MICO</name>
<feature type="transmembrane region" description="Helical" evidence="1">
    <location>
        <begin position="208"/>
        <end position="226"/>
    </location>
</feature>
<feature type="transmembrane region" description="Helical" evidence="1">
    <location>
        <begin position="44"/>
        <end position="62"/>
    </location>
</feature>
<feature type="transmembrane region" description="Helical" evidence="1">
    <location>
        <begin position="135"/>
        <end position="156"/>
    </location>
</feature>
<feature type="transmembrane region" description="Helical" evidence="1">
    <location>
        <begin position="294"/>
        <end position="313"/>
    </location>
</feature>
<feature type="transmembrane region" description="Helical" evidence="1">
    <location>
        <begin position="333"/>
        <end position="360"/>
    </location>
</feature>
<feature type="transmembrane region" description="Helical" evidence="1">
    <location>
        <begin position="97"/>
        <end position="129"/>
    </location>
</feature>
<keyword evidence="1" id="KW-0812">Transmembrane</keyword>
<feature type="transmembrane region" description="Helical" evidence="1">
    <location>
        <begin position="233"/>
        <end position="252"/>
    </location>
</feature>
<comment type="caution">
    <text evidence="2">The sequence shown here is derived from an EMBL/GenBank/DDBJ whole genome shotgun (WGS) entry which is preliminary data.</text>
</comment>
<evidence type="ECO:0000313" key="2">
    <source>
        <dbReference type="EMBL" id="MBB5642148.1"/>
    </source>
</evidence>
<evidence type="ECO:0000313" key="3">
    <source>
        <dbReference type="Proteomes" id="UP000561726"/>
    </source>
</evidence>
<feature type="transmembrane region" description="Helical" evidence="1">
    <location>
        <begin position="16"/>
        <end position="37"/>
    </location>
</feature>
<feature type="transmembrane region" description="Helical" evidence="1">
    <location>
        <begin position="68"/>
        <end position="85"/>
    </location>
</feature>
<dbReference type="Pfam" id="PF09913">
    <property type="entry name" value="DUF2142"/>
    <property type="match status" value="1"/>
</dbReference>
<dbReference type="InterPro" id="IPR018674">
    <property type="entry name" value="DUF2142_membrane"/>
</dbReference>
<accession>A0A7W8ZY15</accession>
<dbReference type="AlphaFoldDB" id="A0A7W8ZY15"/>
<protein>
    <submittedName>
        <fullName evidence="2">Uncharacterized protein</fullName>
    </submittedName>
</protein>
<evidence type="ECO:0000256" key="1">
    <source>
        <dbReference type="SAM" id="Phobius"/>
    </source>
</evidence>
<reference evidence="2 3" key="1">
    <citation type="submission" date="2020-08" db="EMBL/GenBank/DDBJ databases">
        <title>Sequencing the genomes of 1000 actinobacteria strains.</title>
        <authorList>
            <person name="Klenk H.-P."/>
        </authorList>
    </citation>
    <scope>NUCLEOTIDE SEQUENCE [LARGE SCALE GENOMIC DNA]</scope>
    <source>
        <strain evidence="2 3">DSM 21065</strain>
    </source>
</reference>
<dbReference type="EMBL" id="JACHBQ010000001">
    <property type="protein sequence ID" value="MBB5642148.1"/>
    <property type="molecule type" value="Genomic_DNA"/>
</dbReference>
<gene>
    <name evidence="2" type="ORF">BJ997_002696</name>
</gene>
<keyword evidence="1" id="KW-1133">Transmembrane helix</keyword>
<sequence>MTMSAFVSGEPESSAVLMRSVSILLLVGIFCALWNLLPGNRRLTLVWGLVITSVPLGMFLLASNNPSSWAIISAGALWMSLLGYFESSGWRRAGLGALAVLALIIGAGARADASVYAVLAILVVCVLTVEKTWRWVGAALLPFLLVVVAVGFALSASQSSVALSGLGSPGPASWQSLFLVNLLEVPSLWVGVFGSWDLGWLDTHLPSVVWVGGLGVFVACVSVGLKESSIRKILAVGIVVASMCVIPAYILARSGAQVGTDVQPRYVLPLVVMLGGLALLDIDLWRFRLSWTQTLIPLTVLAGGNSLALHTNMRRYLTGLDERGPDLDAGAQWWWDISVSPMLVWAVGSLAFGGFLALLARETLSSGRERETVRVNVGTFDRER</sequence>
<organism evidence="2 3">
    <name type="scientific">Cryobacterium roopkundense</name>
    <dbReference type="NCBI Taxonomy" id="1001240"/>
    <lineage>
        <taxon>Bacteria</taxon>
        <taxon>Bacillati</taxon>
        <taxon>Actinomycetota</taxon>
        <taxon>Actinomycetes</taxon>
        <taxon>Micrococcales</taxon>
        <taxon>Microbacteriaceae</taxon>
        <taxon>Cryobacterium</taxon>
    </lineage>
</organism>
<dbReference type="Proteomes" id="UP000561726">
    <property type="component" value="Unassembled WGS sequence"/>
</dbReference>
<feature type="transmembrane region" description="Helical" evidence="1">
    <location>
        <begin position="264"/>
        <end position="282"/>
    </location>
</feature>
<keyword evidence="1" id="KW-0472">Membrane</keyword>